<dbReference type="Pfam" id="PF00990">
    <property type="entry name" value="GGDEF"/>
    <property type="match status" value="1"/>
</dbReference>
<dbReference type="EMBL" id="QGKL01000041">
    <property type="protein sequence ID" value="PWQ94194.1"/>
    <property type="molecule type" value="Genomic_DNA"/>
</dbReference>
<dbReference type="PROSITE" id="PS50887">
    <property type="entry name" value="GGDEF"/>
    <property type="match status" value="1"/>
</dbReference>
<dbReference type="PROSITE" id="PS50883">
    <property type="entry name" value="EAL"/>
    <property type="match status" value="1"/>
</dbReference>
<protein>
    <submittedName>
        <fullName evidence="3">GGDEF-domain containing protein</fullName>
    </submittedName>
</protein>
<dbReference type="PANTHER" id="PTHR33121">
    <property type="entry name" value="CYCLIC DI-GMP PHOSPHODIESTERASE PDEF"/>
    <property type="match status" value="1"/>
</dbReference>
<keyword evidence="4" id="KW-1185">Reference proteome</keyword>
<evidence type="ECO:0000313" key="4">
    <source>
        <dbReference type="Proteomes" id="UP000245506"/>
    </source>
</evidence>
<comment type="caution">
    <text evidence="3">The sequence shown here is derived from an EMBL/GenBank/DDBJ whole genome shotgun (WGS) entry which is preliminary data.</text>
</comment>
<dbReference type="Pfam" id="PF00563">
    <property type="entry name" value="EAL"/>
    <property type="match status" value="1"/>
</dbReference>
<dbReference type="InterPro" id="IPR050706">
    <property type="entry name" value="Cyclic-di-GMP_PDE-like"/>
</dbReference>
<feature type="domain" description="GGDEF" evidence="2">
    <location>
        <begin position="207"/>
        <end position="342"/>
    </location>
</feature>
<dbReference type="CDD" id="cd01948">
    <property type="entry name" value="EAL"/>
    <property type="match status" value="1"/>
</dbReference>
<accession>A0A317C6E9</accession>
<organism evidence="3 4">
    <name type="scientific">Leucothrix arctica</name>
    <dbReference type="NCBI Taxonomy" id="1481894"/>
    <lineage>
        <taxon>Bacteria</taxon>
        <taxon>Pseudomonadati</taxon>
        <taxon>Pseudomonadota</taxon>
        <taxon>Gammaproteobacteria</taxon>
        <taxon>Thiotrichales</taxon>
        <taxon>Thiotrichaceae</taxon>
        <taxon>Leucothrix</taxon>
    </lineage>
</organism>
<dbReference type="AlphaFoldDB" id="A0A317C6E9"/>
<dbReference type="SMART" id="SM00267">
    <property type="entry name" value="GGDEF"/>
    <property type="match status" value="1"/>
</dbReference>
<dbReference type="InterPro" id="IPR035919">
    <property type="entry name" value="EAL_sf"/>
</dbReference>
<dbReference type="SUPFAM" id="SSF55073">
    <property type="entry name" value="Nucleotide cyclase"/>
    <property type="match status" value="1"/>
</dbReference>
<dbReference type="Gene3D" id="3.20.20.450">
    <property type="entry name" value="EAL domain"/>
    <property type="match status" value="1"/>
</dbReference>
<dbReference type="RefSeq" id="WP_109824919.1">
    <property type="nucleotide sequence ID" value="NZ_QGKL01000041.1"/>
</dbReference>
<dbReference type="OrthoDB" id="9813913at2"/>
<dbReference type="SUPFAM" id="SSF141868">
    <property type="entry name" value="EAL domain-like"/>
    <property type="match status" value="1"/>
</dbReference>
<feature type="domain" description="EAL" evidence="1">
    <location>
        <begin position="353"/>
        <end position="607"/>
    </location>
</feature>
<proteinExistence type="predicted"/>
<dbReference type="InterPro" id="IPR001633">
    <property type="entry name" value="EAL_dom"/>
</dbReference>
<reference evidence="3 4" key="1">
    <citation type="submission" date="2018-05" db="EMBL/GenBank/DDBJ databases">
        <title>Leucothrix arctica sp. nov., isolated from Arctic seawater.</title>
        <authorList>
            <person name="Choi A."/>
            <person name="Baek K."/>
        </authorList>
    </citation>
    <scope>NUCLEOTIDE SEQUENCE [LARGE SCALE GENOMIC DNA]</scope>
    <source>
        <strain evidence="3 4">IMCC9719</strain>
    </source>
</reference>
<evidence type="ECO:0000313" key="3">
    <source>
        <dbReference type="EMBL" id="PWQ94194.1"/>
    </source>
</evidence>
<dbReference type="InterPro" id="IPR043128">
    <property type="entry name" value="Rev_trsase/Diguanyl_cyclase"/>
</dbReference>
<dbReference type="NCBIfam" id="TIGR00254">
    <property type="entry name" value="GGDEF"/>
    <property type="match status" value="1"/>
</dbReference>
<gene>
    <name evidence="3" type="ORF">DKT75_16805</name>
</gene>
<dbReference type="SMART" id="SM00052">
    <property type="entry name" value="EAL"/>
    <property type="match status" value="1"/>
</dbReference>
<sequence>MASFIDPFTLAGICLALSLVGAVAYFLYKRRRSPVTVSASSDLFDIKREVIKVVPFPVAVITGQYLIVYLNPAAEALFDSPMRRSVGLSVSSLFILKNSQTKNPLRNFLEGSDTDNAAHFSKSISCVVDYNRVIDADMNVTIETIGDSPELGHKQYAIFLEDMTATKRVENQLRYLRLHDSQTGLLSRNAFELKLRSALDDSRKHGSTHVFATLSIDQFKTINDTLGYDAGESLLKKVSAVLKKILPSGGQGISGRLSGNEFGVMFRESTVAAATHKMKLIREEIAEFRFDWNSRKFSVTLSGGFVVIQKGATSVSKVLTESDIACRAARNSGGNRILAFRKDSKEMRQEQSSMEGLWELKQAFENDSFQLYAQPIHPLKQEEFAKPYYHYELLIRMFTEDGRFVPPDDFIPVAEYFSMMNELDRWVVKEAFRHISKIKQADPLPVFSINLSGQSLCEFGFLDYVLNLIQESKVDPKMVCFEITEAVAVGDMEMGERFIKTLKALGSSFALDDFGTGVSSYGYLQSLDVDYLKIDGIFVKELMTDKVSRDIVQSVTQVGHTMNLKVVAEYVENDKIMAVLRGMGVDYGQGYGISRPKPIEEMIAPHI</sequence>
<dbReference type="GO" id="GO:0071111">
    <property type="term" value="F:cyclic-guanylate-specific phosphodiesterase activity"/>
    <property type="evidence" value="ECO:0007669"/>
    <property type="project" value="InterPro"/>
</dbReference>
<dbReference type="Gene3D" id="3.30.70.270">
    <property type="match status" value="1"/>
</dbReference>
<dbReference type="CDD" id="cd01949">
    <property type="entry name" value="GGDEF"/>
    <property type="match status" value="1"/>
</dbReference>
<dbReference type="InterPro" id="IPR000160">
    <property type="entry name" value="GGDEF_dom"/>
</dbReference>
<dbReference type="Proteomes" id="UP000245506">
    <property type="component" value="Unassembled WGS sequence"/>
</dbReference>
<name>A0A317C6E9_9GAMM</name>
<dbReference type="InterPro" id="IPR029787">
    <property type="entry name" value="Nucleotide_cyclase"/>
</dbReference>
<evidence type="ECO:0000259" key="1">
    <source>
        <dbReference type="PROSITE" id="PS50883"/>
    </source>
</evidence>
<evidence type="ECO:0000259" key="2">
    <source>
        <dbReference type="PROSITE" id="PS50887"/>
    </source>
</evidence>
<dbReference type="PANTHER" id="PTHR33121:SF23">
    <property type="entry name" value="CYCLIC DI-GMP PHOSPHODIESTERASE PDEB"/>
    <property type="match status" value="1"/>
</dbReference>